<feature type="region of interest" description="Disordered" evidence="3">
    <location>
        <begin position="134"/>
        <end position="161"/>
    </location>
</feature>
<feature type="domain" description="EF-hand" evidence="4">
    <location>
        <begin position="105"/>
        <end position="140"/>
    </location>
</feature>
<dbReference type="InterPro" id="IPR018247">
    <property type="entry name" value="EF_Hand_1_Ca_BS"/>
</dbReference>
<dbReference type="Pfam" id="PF13499">
    <property type="entry name" value="EF-hand_7"/>
    <property type="match status" value="1"/>
</dbReference>
<sequence length="161" mass="17647">MASELEKQMAELMAGVSEIDTGAKKAQADASRARRKSRELDDMFSSVDTAGHKKLTSLMGRQRRKSRDFGDDELKSAFDKFDTDKSGKLNREELMKAIKEAEPSATEEAVQDMINFADKNGDDQIDFEEFKKAITTKPEEAATTTKPKEAAAPGPAPAAAE</sequence>
<dbReference type="InterPro" id="IPR011992">
    <property type="entry name" value="EF-hand-dom_pair"/>
</dbReference>
<dbReference type="InterPro" id="IPR050145">
    <property type="entry name" value="Centrin_CML-like"/>
</dbReference>
<organism evidence="5">
    <name type="scientific">Prymnesium polylepis</name>
    <dbReference type="NCBI Taxonomy" id="72548"/>
    <lineage>
        <taxon>Eukaryota</taxon>
        <taxon>Haptista</taxon>
        <taxon>Haptophyta</taxon>
        <taxon>Prymnesiophyceae</taxon>
        <taxon>Prymnesiales</taxon>
        <taxon>Prymnesiaceae</taxon>
        <taxon>Prymnesium</taxon>
    </lineage>
</organism>
<evidence type="ECO:0000259" key="4">
    <source>
        <dbReference type="PROSITE" id="PS50222"/>
    </source>
</evidence>
<gene>
    <name evidence="5" type="ORF">CPOL0286_LOCUS18727</name>
</gene>
<dbReference type="InterPro" id="IPR002048">
    <property type="entry name" value="EF_hand_dom"/>
</dbReference>
<dbReference type="PANTHER" id="PTHR23050">
    <property type="entry name" value="CALCIUM BINDING PROTEIN"/>
    <property type="match status" value="1"/>
</dbReference>
<feature type="domain" description="EF-hand" evidence="4">
    <location>
        <begin position="69"/>
        <end position="104"/>
    </location>
</feature>
<dbReference type="SUPFAM" id="SSF47473">
    <property type="entry name" value="EF-hand"/>
    <property type="match status" value="1"/>
</dbReference>
<dbReference type="Gene3D" id="1.10.238.10">
    <property type="entry name" value="EF-hand"/>
    <property type="match status" value="2"/>
</dbReference>
<proteinExistence type="predicted"/>
<evidence type="ECO:0000256" key="1">
    <source>
        <dbReference type="ARBA" id="ARBA00022737"/>
    </source>
</evidence>
<name>A0A6V4UVM3_9EUKA</name>
<evidence type="ECO:0000313" key="5">
    <source>
        <dbReference type="EMBL" id="CAE2288802.1"/>
    </source>
</evidence>
<protein>
    <recommendedName>
        <fullName evidence="4">EF-hand domain-containing protein</fullName>
    </recommendedName>
</protein>
<keyword evidence="1" id="KW-0677">Repeat</keyword>
<evidence type="ECO:0000256" key="3">
    <source>
        <dbReference type="SAM" id="MobiDB-lite"/>
    </source>
</evidence>
<dbReference type="SMART" id="SM00054">
    <property type="entry name" value="EFh"/>
    <property type="match status" value="2"/>
</dbReference>
<keyword evidence="2" id="KW-0106">Calcium</keyword>
<feature type="region of interest" description="Disordered" evidence="3">
    <location>
        <begin position="17"/>
        <end position="74"/>
    </location>
</feature>
<feature type="compositionally biased region" description="Low complexity" evidence="3">
    <location>
        <begin position="141"/>
        <end position="161"/>
    </location>
</feature>
<dbReference type="PROSITE" id="PS50222">
    <property type="entry name" value="EF_HAND_2"/>
    <property type="match status" value="2"/>
</dbReference>
<dbReference type="PROSITE" id="PS00018">
    <property type="entry name" value="EF_HAND_1"/>
    <property type="match status" value="2"/>
</dbReference>
<accession>A0A6V4UVM3</accession>
<dbReference type="CDD" id="cd00051">
    <property type="entry name" value="EFh"/>
    <property type="match status" value="1"/>
</dbReference>
<dbReference type="GO" id="GO:0005509">
    <property type="term" value="F:calcium ion binding"/>
    <property type="evidence" value="ECO:0007669"/>
    <property type="project" value="InterPro"/>
</dbReference>
<dbReference type="FunFam" id="1.10.238.10:FF:000003">
    <property type="entry name" value="Calmodulin A"/>
    <property type="match status" value="1"/>
</dbReference>
<dbReference type="AlphaFoldDB" id="A0A6V4UVM3"/>
<reference evidence="5" key="1">
    <citation type="submission" date="2021-01" db="EMBL/GenBank/DDBJ databases">
        <authorList>
            <person name="Corre E."/>
            <person name="Pelletier E."/>
            <person name="Niang G."/>
            <person name="Scheremetjew M."/>
            <person name="Finn R."/>
            <person name="Kale V."/>
            <person name="Holt S."/>
            <person name="Cochrane G."/>
            <person name="Meng A."/>
            <person name="Brown T."/>
            <person name="Cohen L."/>
        </authorList>
    </citation>
    <scope>NUCLEOTIDE SEQUENCE</scope>
    <source>
        <strain evidence="5">UIO037</strain>
    </source>
</reference>
<dbReference type="EMBL" id="HBKO01040786">
    <property type="protein sequence ID" value="CAE2288802.1"/>
    <property type="molecule type" value="Transcribed_RNA"/>
</dbReference>
<evidence type="ECO:0000256" key="2">
    <source>
        <dbReference type="ARBA" id="ARBA00022837"/>
    </source>
</evidence>